<keyword evidence="3 9" id="KW-0328">Glycosyltransferase</keyword>
<feature type="binding site" evidence="9">
    <location>
        <position position="110"/>
    </location>
    <ligand>
        <name>anthranilate</name>
        <dbReference type="ChEBI" id="CHEBI:16567"/>
        <label>1</label>
    </ligand>
</feature>
<name>A0A917Z442_9ALTE</name>
<dbReference type="SUPFAM" id="SSF52418">
    <property type="entry name" value="Nucleoside phosphorylase/phosphoribosyltransferase catalytic domain"/>
    <property type="match status" value="1"/>
</dbReference>
<comment type="cofactor">
    <cofactor evidence="9">
        <name>Mg(2+)</name>
        <dbReference type="ChEBI" id="CHEBI:18420"/>
    </cofactor>
    <text evidence="9">Binds 2 magnesium ions per monomer.</text>
</comment>
<dbReference type="InterPro" id="IPR017459">
    <property type="entry name" value="Glycosyl_Trfase_fam3_N_dom"/>
</dbReference>
<dbReference type="Proteomes" id="UP000606935">
    <property type="component" value="Unassembled WGS sequence"/>
</dbReference>
<dbReference type="InterPro" id="IPR035902">
    <property type="entry name" value="Nuc_phospho_transferase"/>
</dbReference>
<comment type="caution">
    <text evidence="12">The sequence shown here is derived from an EMBL/GenBank/DDBJ whole genome shotgun (WGS) entry which is preliminary data.</text>
</comment>
<evidence type="ECO:0000313" key="12">
    <source>
        <dbReference type="EMBL" id="GGO74577.1"/>
    </source>
</evidence>
<evidence type="ECO:0000256" key="5">
    <source>
        <dbReference type="ARBA" id="ARBA00022822"/>
    </source>
</evidence>
<dbReference type="SUPFAM" id="SSF47648">
    <property type="entry name" value="Nucleoside phosphorylase/phosphoribosyltransferase N-terminal domain"/>
    <property type="match status" value="1"/>
</dbReference>
<feature type="binding site" evidence="9">
    <location>
        <position position="223"/>
    </location>
    <ligand>
        <name>Mg(2+)</name>
        <dbReference type="ChEBI" id="CHEBI:18420"/>
        <label>2</label>
    </ligand>
</feature>
<comment type="pathway">
    <text evidence="1 9">Amino-acid biosynthesis; L-tryptophan biosynthesis; L-tryptophan from chorismate: step 2/5.</text>
</comment>
<dbReference type="Pfam" id="PF02885">
    <property type="entry name" value="Glycos_trans_3N"/>
    <property type="match status" value="1"/>
</dbReference>
<dbReference type="GO" id="GO:0005829">
    <property type="term" value="C:cytosol"/>
    <property type="evidence" value="ECO:0007669"/>
    <property type="project" value="TreeGrafter"/>
</dbReference>
<evidence type="ECO:0000256" key="3">
    <source>
        <dbReference type="ARBA" id="ARBA00022676"/>
    </source>
</evidence>
<dbReference type="RefSeq" id="WP_188698953.1">
    <property type="nucleotide sequence ID" value="NZ_BMLS01000008.1"/>
</dbReference>
<dbReference type="InterPro" id="IPR000312">
    <property type="entry name" value="Glycosyl_Trfase_fam3"/>
</dbReference>
<evidence type="ECO:0000256" key="1">
    <source>
        <dbReference type="ARBA" id="ARBA00004907"/>
    </source>
</evidence>
<evidence type="ECO:0000256" key="7">
    <source>
        <dbReference type="ARBA" id="ARBA00052328"/>
    </source>
</evidence>
<dbReference type="Pfam" id="PF00591">
    <property type="entry name" value="Glycos_transf_3"/>
    <property type="match status" value="1"/>
</dbReference>
<dbReference type="Gene3D" id="3.40.1030.10">
    <property type="entry name" value="Nucleoside phosphorylase/phosphoribosyltransferase catalytic domain"/>
    <property type="match status" value="1"/>
</dbReference>
<feature type="binding site" evidence="9">
    <location>
        <position position="87"/>
    </location>
    <ligand>
        <name>5-phospho-alpha-D-ribose 1-diphosphate</name>
        <dbReference type="ChEBI" id="CHEBI:58017"/>
    </ligand>
</feature>
<dbReference type="InterPro" id="IPR036320">
    <property type="entry name" value="Glycosyl_Trfase_fam3_N_dom_sf"/>
</dbReference>
<evidence type="ECO:0000259" key="11">
    <source>
        <dbReference type="Pfam" id="PF02885"/>
    </source>
</evidence>
<dbReference type="EC" id="2.4.2.18" evidence="9"/>
<feature type="binding site" evidence="9">
    <location>
        <position position="79"/>
    </location>
    <ligand>
        <name>5-phospho-alpha-D-ribose 1-diphosphate</name>
        <dbReference type="ChEBI" id="CHEBI:58017"/>
    </ligand>
</feature>
<dbReference type="Gene3D" id="1.20.970.10">
    <property type="entry name" value="Transferase, Pyrimidine Nucleoside Phosphorylase, Chain C"/>
    <property type="match status" value="1"/>
</dbReference>
<dbReference type="GO" id="GO:0000162">
    <property type="term" value="P:L-tryptophan biosynthetic process"/>
    <property type="evidence" value="ECO:0007669"/>
    <property type="project" value="UniProtKB-UniRule"/>
</dbReference>
<feature type="binding site" evidence="9">
    <location>
        <position position="79"/>
    </location>
    <ligand>
        <name>anthranilate</name>
        <dbReference type="ChEBI" id="CHEBI:16567"/>
        <label>1</label>
    </ligand>
</feature>
<evidence type="ECO:0000259" key="10">
    <source>
        <dbReference type="Pfam" id="PF00591"/>
    </source>
</evidence>
<keyword evidence="6 9" id="KW-0057">Aromatic amino acid biosynthesis</keyword>
<feature type="binding site" evidence="9">
    <location>
        <position position="224"/>
    </location>
    <ligand>
        <name>Mg(2+)</name>
        <dbReference type="ChEBI" id="CHEBI:18420"/>
        <label>2</label>
    </ligand>
</feature>
<evidence type="ECO:0000256" key="8">
    <source>
        <dbReference type="ARBA" id="ARBA00061188"/>
    </source>
</evidence>
<sequence>MQDQLEKLYALQPLTQEESFGLFSQVIEGNMDPIVLSSVLTALKVRGETPAEIAGAASALVSHAAPFPRPDYEFADIVGTGGDGFHTLNISSSSAIVGAACGIKVAKHGNRSVSSKSGSADLFREFGLNLTMSADTARRCLDESGLCFLFAPNYHAGIRHAMPVRTALKTRTLFNLLGPLANPAKPTHMLIGVYLPELVRPFAETLKLLGYQKAMVVHGSGLDEFALHGPSQVATLADGEIREFTLTPADFGLPEQPISAITGAEPEENKRLIEAVLSGKGQAAHCQAVAINTGALLTLMGKTDSFAQGAEMAMDIMQGQKALELIQLSAAISQE</sequence>
<keyword evidence="5 9" id="KW-0822">Tryptophan biosynthesis</keyword>
<keyword evidence="9" id="KW-0460">Magnesium</keyword>
<dbReference type="HAMAP" id="MF_00211">
    <property type="entry name" value="TrpD"/>
    <property type="match status" value="1"/>
</dbReference>
<accession>A0A917Z442</accession>
<proteinExistence type="inferred from homology"/>
<organism evidence="12 13">
    <name type="scientific">Bowmanella pacifica</name>
    <dbReference type="NCBI Taxonomy" id="502051"/>
    <lineage>
        <taxon>Bacteria</taxon>
        <taxon>Pseudomonadati</taxon>
        <taxon>Pseudomonadota</taxon>
        <taxon>Gammaproteobacteria</taxon>
        <taxon>Alteromonadales</taxon>
        <taxon>Alteromonadaceae</taxon>
        <taxon>Bowmanella</taxon>
    </lineage>
</organism>
<dbReference type="GO" id="GO:0000287">
    <property type="term" value="F:magnesium ion binding"/>
    <property type="evidence" value="ECO:0007669"/>
    <property type="project" value="UniProtKB-UniRule"/>
</dbReference>
<evidence type="ECO:0000256" key="9">
    <source>
        <dbReference type="HAMAP-Rule" id="MF_00211"/>
    </source>
</evidence>
<feature type="binding site" evidence="9">
    <location>
        <begin position="82"/>
        <end position="83"/>
    </location>
    <ligand>
        <name>5-phospho-alpha-D-ribose 1-diphosphate</name>
        <dbReference type="ChEBI" id="CHEBI:58017"/>
    </ligand>
</feature>
<protein>
    <recommendedName>
        <fullName evidence="9">Anthranilate phosphoribosyltransferase</fullName>
        <ecNumber evidence="9">2.4.2.18</ecNumber>
    </recommendedName>
</protein>
<gene>
    <name evidence="9 12" type="primary">trpD</name>
    <name evidence="12" type="ORF">GCM10010982_37720</name>
</gene>
<keyword evidence="9" id="KW-0479">Metal-binding</keyword>
<dbReference type="PANTHER" id="PTHR43285">
    <property type="entry name" value="ANTHRANILATE PHOSPHORIBOSYLTRANSFERASE"/>
    <property type="match status" value="1"/>
</dbReference>
<evidence type="ECO:0000256" key="4">
    <source>
        <dbReference type="ARBA" id="ARBA00022679"/>
    </source>
</evidence>
<dbReference type="AlphaFoldDB" id="A0A917Z442"/>
<comment type="similarity">
    <text evidence="9">Belongs to the anthranilate phosphoribosyltransferase family.</text>
</comment>
<dbReference type="GO" id="GO:0004048">
    <property type="term" value="F:anthranilate phosphoribosyltransferase activity"/>
    <property type="evidence" value="ECO:0007669"/>
    <property type="project" value="UniProtKB-UniRule"/>
</dbReference>
<feature type="domain" description="Glycosyl transferase family 3" evidence="10">
    <location>
        <begin position="72"/>
        <end position="321"/>
    </location>
</feature>
<comment type="similarity">
    <text evidence="8">In the C-terminal section; belongs to the anthranilate phosphoribosyltransferase family.</text>
</comment>
<dbReference type="EMBL" id="BMLS01000008">
    <property type="protein sequence ID" value="GGO74577.1"/>
    <property type="molecule type" value="Genomic_DNA"/>
</dbReference>
<comment type="caution">
    <text evidence="9">Lacks conserved residue(s) required for the propagation of feature annotation.</text>
</comment>
<keyword evidence="2 9" id="KW-0028">Amino-acid biosynthesis</keyword>
<evidence type="ECO:0000256" key="6">
    <source>
        <dbReference type="ARBA" id="ARBA00023141"/>
    </source>
</evidence>
<feature type="binding site" evidence="9">
    <location>
        <position position="91"/>
    </location>
    <ligand>
        <name>Mg(2+)</name>
        <dbReference type="ChEBI" id="CHEBI:18420"/>
        <label>1</label>
    </ligand>
</feature>
<feature type="binding site" evidence="9">
    <location>
        <position position="119"/>
    </location>
    <ligand>
        <name>5-phospho-alpha-D-ribose 1-diphosphate</name>
        <dbReference type="ChEBI" id="CHEBI:58017"/>
    </ligand>
</feature>
<comment type="catalytic activity">
    <reaction evidence="7 9">
        <text>N-(5-phospho-beta-D-ribosyl)anthranilate + diphosphate = 5-phospho-alpha-D-ribose 1-diphosphate + anthranilate</text>
        <dbReference type="Rhea" id="RHEA:11768"/>
        <dbReference type="ChEBI" id="CHEBI:16567"/>
        <dbReference type="ChEBI" id="CHEBI:18277"/>
        <dbReference type="ChEBI" id="CHEBI:33019"/>
        <dbReference type="ChEBI" id="CHEBI:58017"/>
        <dbReference type="EC" id="2.4.2.18"/>
    </reaction>
</comment>
<feature type="binding site" evidence="9">
    <location>
        <begin position="89"/>
        <end position="92"/>
    </location>
    <ligand>
        <name>5-phospho-alpha-D-ribose 1-diphosphate</name>
        <dbReference type="ChEBI" id="CHEBI:58017"/>
    </ligand>
</feature>
<evidence type="ECO:0000313" key="13">
    <source>
        <dbReference type="Proteomes" id="UP000606935"/>
    </source>
</evidence>
<keyword evidence="4 9" id="KW-0808">Transferase</keyword>
<feature type="binding site" evidence="9">
    <location>
        <begin position="107"/>
        <end position="115"/>
    </location>
    <ligand>
        <name>5-phospho-alpha-D-ribose 1-diphosphate</name>
        <dbReference type="ChEBI" id="CHEBI:58017"/>
    </ligand>
</feature>
<comment type="subunit">
    <text evidence="9">Homodimer.</text>
</comment>
<reference evidence="12" key="1">
    <citation type="journal article" date="2014" name="Int. J. Syst. Evol. Microbiol.">
        <title>Complete genome sequence of Corynebacterium casei LMG S-19264T (=DSM 44701T), isolated from a smear-ripened cheese.</title>
        <authorList>
            <consortium name="US DOE Joint Genome Institute (JGI-PGF)"/>
            <person name="Walter F."/>
            <person name="Albersmeier A."/>
            <person name="Kalinowski J."/>
            <person name="Ruckert C."/>
        </authorList>
    </citation>
    <scope>NUCLEOTIDE SEQUENCE</scope>
    <source>
        <strain evidence="12">CGMCC 1.7086</strain>
    </source>
</reference>
<reference evidence="12" key="2">
    <citation type="submission" date="2020-09" db="EMBL/GenBank/DDBJ databases">
        <authorList>
            <person name="Sun Q."/>
            <person name="Zhou Y."/>
        </authorList>
    </citation>
    <scope>NUCLEOTIDE SEQUENCE</scope>
    <source>
        <strain evidence="12">CGMCC 1.7086</strain>
    </source>
</reference>
<dbReference type="InterPro" id="IPR005940">
    <property type="entry name" value="Anthranilate_Pribosyl_Tfrase"/>
</dbReference>
<dbReference type="FunFam" id="3.40.1030.10:FF:000002">
    <property type="entry name" value="Anthranilate phosphoribosyltransferase"/>
    <property type="match status" value="1"/>
</dbReference>
<dbReference type="PANTHER" id="PTHR43285:SF2">
    <property type="entry name" value="ANTHRANILATE PHOSPHORIBOSYLTRANSFERASE"/>
    <property type="match status" value="1"/>
</dbReference>
<comment type="function">
    <text evidence="9">Catalyzes the transfer of the phosphoribosyl group of 5-phosphorylribose-1-pyrophosphate (PRPP) to anthranilate to yield N-(5'-phosphoribosyl)-anthranilate (PRA).</text>
</comment>
<dbReference type="NCBIfam" id="TIGR01245">
    <property type="entry name" value="trpD"/>
    <property type="match status" value="1"/>
</dbReference>
<feature type="binding site" evidence="9">
    <location>
        <position position="165"/>
    </location>
    <ligand>
        <name>anthranilate</name>
        <dbReference type="ChEBI" id="CHEBI:16567"/>
        <label>2</label>
    </ligand>
</feature>
<feature type="domain" description="Glycosyl transferase family 3 N-terminal" evidence="11">
    <location>
        <begin position="5"/>
        <end position="64"/>
    </location>
</feature>
<keyword evidence="13" id="KW-1185">Reference proteome</keyword>
<evidence type="ECO:0000256" key="2">
    <source>
        <dbReference type="ARBA" id="ARBA00022605"/>
    </source>
</evidence>
<feature type="binding site" evidence="9">
    <location>
        <position position="224"/>
    </location>
    <ligand>
        <name>Mg(2+)</name>
        <dbReference type="ChEBI" id="CHEBI:18420"/>
        <label>1</label>
    </ligand>
</feature>